<dbReference type="Gene3D" id="3.40.50.300">
    <property type="entry name" value="P-loop containing nucleotide triphosphate hydrolases"/>
    <property type="match status" value="1"/>
</dbReference>
<dbReference type="EMBL" id="BART01027419">
    <property type="protein sequence ID" value="GAG92816.1"/>
    <property type="molecule type" value="Genomic_DNA"/>
</dbReference>
<sequence>MDNPRKKPIIGIIGGVGSGKSTVAAEFTKLGCKVVDADKIAHDLLEEKAAREKIIDLFGEIVLDSTGKIDSKKLADIVFADADKLSSLNKIIHPLVLGRAEELIKQYNSQNEVKAIVLDMPLLVEVGWAKRCDKLIFVDCKRQLRVD</sequence>
<dbReference type="AlphaFoldDB" id="X1D8Q3"/>
<dbReference type="GO" id="GO:0005524">
    <property type="term" value="F:ATP binding"/>
    <property type="evidence" value="ECO:0007669"/>
    <property type="project" value="UniProtKB-KW"/>
</dbReference>
<organism evidence="3">
    <name type="scientific">marine sediment metagenome</name>
    <dbReference type="NCBI Taxonomy" id="412755"/>
    <lineage>
        <taxon>unclassified sequences</taxon>
        <taxon>metagenomes</taxon>
        <taxon>ecological metagenomes</taxon>
    </lineage>
</organism>
<name>X1D8Q3_9ZZZZ</name>
<dbReference type="GO" id="GO:0015937">
    <property type="term" value="P:coenzyme A biosynthetic process"/>
    <property type="evidence" value="ECO:0007669"/>
    <property type="project" value="InterPro"/>
</dbReference>
<evidence type="ECO:0008006" key="4">
    <source>
        <dbReference type="Google" id="ProtNLM"/>
    </source>
</evidence>
<reference evidence="3" key="1">
    <citation type="journal article" date="2014" name="Front. Microbiol.">
        <title>High frequency of phylogenetically diverse reductive dehalogenase-homologous genes in deep subseafloor sedimentary metagenomes.</title>
        <authorList>
            <person name="Kawai M."/>
            <person name="Futagami T."/>
            <person name="Toyoda A."/>
            <person name="Takaki Y."/>
            <person name="Nishi S."/>
            <person name="Hori S."/>
            <person name="Arai W."/>
            <person name="Tsubouchi T."/>
            <person name="Morono Y."/>
            <person name="Uchiyama I."/>
            <person name="Ito T."/>
            <person name="Fujiyama A."/>
            <person name="Inagaki F."/>
            <person name="Takami H."/>
        </authorList>
    </citation>
    <scope>NUCLEOTIDE SEQUENCE</scope>
    <source>
        <strain evidence="3">Expedition CK06-06</strain>
    </source>
</reference>
<keyword evidence="2" id="KW-0067">ATP-binding</keyword>
<protein>
    <recommendedName>
        <fullName evidence="4">Dephospho-CoA kinase</fullName>
    </recommendedName>
</protein>
<dbReference type="PANTHER" id="PTHR10695">
    <property type="entry name" value="DEPHOSPHO-COA KINASE-RELATED"/>
    <property type="match status" value="1"/>
</dbReference>
<gene>
    <name evidence="3" type="ORF">S01H4_48616</name>
</gene>
<dbReference type="SUPFAM" id="SSF52540">
    <property type="entry name" value="P-loop containing nucleoside triphosphate hydrolases"/>
    <property type="match status" value="1"/>
</dbReference>
<keyword evidence="1" id="KW-0547">Nucleotide-binding</keyword>
<proteinExistence type="predicted"/>
<evidence type="ECO:0000256" key="2">
    <source>
        <dbReference type="ARBA" id="ARBA00022840"/>
    </source>
</evidence>
<feature type="non-terminal residue" evidence="3">
    <location>
        <position position="147"/>
    </location>
</feature>
<dbReference type="Pfam" id="PF01121">
    <property type="entry name" value="CoaE"/>
    <property type="match status" value="1"/>
</dbReference>
<dbReference type="InterPro" id="IPR027417">
    <property type="entry name" value="P-loop_NTPase"/>
</dbReference>
<accession>X1D8Q3</accession>
<comment type="caution">
    <text evidence="3">The sequence shown here is derived from an EMBL/GenBank/DDBJ whole genome shotgun (WGS) entry which is preliminary data.</text>
</comment>
<dbReference type="CDD" id="cd02022">
    <property type="entry name" value="DPCK"/>
    <property type="match status" value="1"/>
</dbReference>
<evidence type="ECO:0000256" key="1">
    <source>
        <dbReference type="ARBA" id="ARBA00022741"/>
    </source>
</evidence>
<evidence type="ECO:0000313" key="3">
    <source>
        <dbReference type="EMBL" id="GAG92816.1"/>
    </source>
</evidence>
<dbReference type="InterPro" id="IPR001977">
    <property type="entry name" value="Depp_CoAkinase"/>
</dbReference>
<dbReference type="PROSITE" id="PS51219">
    <property type="entry name" value="DPCK"/>
    <property type="match status" value="1"/>
</dbReference>
<dbReference type="NCBIfam" id="TIGR00152">
    <property type="entry name" value="dephospho-CoA kinase"/>
    <property type="match status" value="1"/>
</dbReference>
<dbReference type="GO" id="GO:0004140">
    <property type="term" value="F:dephospho-CoA kinase activity"/>
    <property type="evidence" value="ECO:0007669"/>
    <property type="project" value="InterPro"/>
</dbReference>
<dbReference type="PANTHER" id="PTHR10695:SF46">
    <property type="entry name" value="BIFUNCTIONAL COENZYME A SYNTHASE-RELATED"/>
    <property type="match status" value="1"/>
</dbReference>